<dbReference type="Proteomes" id="UP000828390">
    <property type="component" value="Unassembled WGS sequence"/>
</dbReference>
<name>A0A9D4E4S0_DREPO</name>
<evidence type="ECO:0000313" key="2">
    <source>
        <dbReference type="EMBL" id="KAH3771737.1"/>
    </source>
</evidence>
<reference evidence="2" key="1">
    <citation type="journal article" date="2019" name="bioRxiv">
        <title>The Genome of the Zebra Mussel, Dreissena polymorpha: A Resource for Invasive Species Research.</title>
        <authorList>
            <person name="McCartney M.A."/>
            <person name="Auch B."/>
            <person name="Kono T."/>
            <person name="Mallez S."/>
            <person name="Zhang Y."/>
            <person name="Obille A."/>
            <person name="Becker A."/>
            <person name="Abrahante J.E."/>
            <person name="Garbe J."/>
            <person name="Badalamenti J.P."/>
            <person name="Herman A."/>
            <person name="Mangelson H."/>
            <person name="Liachko I."/>
            <person name="Sullivan S."/>
            <person name="Sone E.D."/>
            <person name="Koren S."/>
            <person name="Silverstein K.A.T."/>
            <person name="Beckman K.B."/>
            <person name="Gohl D.M."/>
        </authorList>
    </citation>
    <scope>NUCLEOTIDE SEQUENCE</scope>
    <source>
        <strain evidence="2">Duluth1</strain>
        <tissue evidence="2">Whole animal</tissue>
    </source>
</reference>
<feature type="signal peptide" evidence="1">
    <location>
        <begin position="1"/>
        <end position="22"/>
    </location>
</feature>
<keyword evidence="3" id="KW-1185">Reference proteome</keyword>
<keyword evidence="1" id="KW-0732">Signal</keyword>
<proteinExistence type="predicted"/>
<feature type="chain" id="PRO_5038963578" evidence="1">
    <location>
        <begin position="23"/>
        <end position="126"/>
    </location>
</feature>
<gene>
    <name evidence="2" type="ORF">DPMN_173063</name>
</gene>
<accession>A0A9D4E4S0</accession>
<sequence>MATSAENARVYSLVLLAALANGQLLDDPCDVEVSPAIERKGYIDRTVPPQCVQGEFRWAYPQNTVLLHFPNQEDVLRTVCVRNDILGDVFTVRDVTHMMGMPMVIGGEFFTHRNFRLIFYKINFKR</sequence>
<organism evidence="2 3">
    <name type="scientific">Dreissena polymorpha</name>
    <name type="common">Zebra mussel</name>
    <name type="synonym">Mytilus polymorpha</name>
    <dbReference type="NCBI Taxonomy" id="45954"/>
    <lineage>
        <taxon>Eukaryota</taxon>
        <taxon>Metazoa</taxon>
        <taxon>Spiralia</taxon>
        <taxon>Lophotrochozoa</taxon>
        <taxon>Mollusca</taxon>
        <taxon>Bivalvia</taxon>
        <taxon>Autobranchia</taxon>
        <taxon>Heteroconchia</taxon>
        <taxon>Euheterodonta</taxon>
        <taxon>Imparidentia</taxon>
        <taxon>Neoheterodontei</taxon>
        <taxon>Myida</taxon>
        <taxon>Dreissenoidea</taxon>
        <taxon>Dreissenidae</taxon>
        <taxon>Dreissena</taxon>
    </lineage>
</organism>
<comment type="caution">
    <text evidence="2">The sequence shown here is derived from an EMBL/GenBank/DDBJ whole genome shotgun (WGS) entry which is preliminary data.</text>
</comment>
<dbReference type="EMBL" id="JAIWYP010000009">
    <property type="protein sequence ID" value="KAH3771737.1"/>
    <property type="molecule type" value="Genomic_DNA"/>
</dbReference>
<evidence type="ECO:0000313" key="3">
    <source>
        <dbReference type="Proteomes" id="UP000828390"/>
    </source>
</evidence>
<reference evidence="2" key="2">
    <citation type="submission" date="2020-11" db="EMBL/GenBank/DDBJ databases">
        <authorList>
            <person name="McCartney M.A."/>
            <person name="Auch B."/>
            <person name="Kono T."/>
            <person name="Mallez S."/>
            <person name="Becker A."/>
            <person name="Gohl D.M."/>
            <person name="Silverstein K.A.T."/>
            <person name="Koren S."/>
            <person name="Bechman K.B."/>
            <person name="Herman A."/>
            <person name="Abrahante J.E."/>
            <person name="Garbe J."/>
        </authorList>
    </citation>
    <scope>NUCLEOTIDE SEQUENCE</scope>
    <source>
        <strain evidence="2">Duluth1</strain>
        <tissue evidence="2">Whole animal</tissue>
    </source>
</reference>
<protein>
    <submittedName>
        <fullName evidence="2">Uncharacterized protein</fullName>
    </submittedName>
</protein>
<evidence type="ECO:0000256" key="1">
    <source>
        <dbReference type="SAM" id="SignalP"/>
    </source>
</evidence>
<dbReference type="AlphaFoldDB" id="A0A9D4E4S0"/>